<evidence type="ECO:0000256" key="5">
    <source>
        <dbReference type="ARBA" id="ARBA00022792"/>
    </source>
</evidence>
<dbReference type="OrthoDB" id="7813104at2759"/>
<dbReference type="eggNOG" id="KOG1733">
    <property type="taxonomic scope" value="Eukaryota"/>
</dbReference>
<evidence type="ECO:0000313" key="18">
    <source>
        <dbReference type="Proteomes" id="UP000018001"/>
    </source>
</evidence>
<evidence type="ECO:0000256" key="2">
    <source>
        <dbReference type="ARBA" id="ARBA00006720"/>
    </source>
</evidence>
<comment type="subcellular location">
    <subcellularLocation>
        <location evidence="1 14">Mitochondrion inner membrane</location>
        <topology evidence="1 14">Peripheral membrane protein</topology>
        <orientation evidence="1 14">Intermembrane side</orientation>
    </subcellularLocation>
</comment>
<keyword evidence="5 14" id="KW-0999">Mitochondrion inner membrane</keyword>
<feature type="domain" description="Tim10-like" evidence="16">
    <location>
        <begin position="26"/>
        <end position="87"/>
    </location>
</feature>
<comment type="subunit">
    <text evidence="13">Heterohexamer; composed of 3 copies of TIM8 and 3 copies of TIM13, named soluble 70 kDa complex. Associates with the TIM22 complex, whose core is composed of TIM22 and TIM54. Interacts with the transmembrane regions of multi-pass transmembrane proteins in transit.</text>
</comment>
<comment type="function">
    <text evidence="12">Mitochondrial intermembrane chaperone that participates in the import and insertion of some multi-pass transmembrane proteins into the mitochondrial inner membrane. Also required for the transfer of beta-barrel precursors from the TOM complex to the sorting and assembly machinery (SAM complex) of the outer membrane. Acts as a chaperone-like protein that protects the hydrophobic precursors from aggregation and guide them through the mitochondrial intermembrane space. The TIM8-TIM13 complex is non essential and only mediates the import of few proteins, while the predominant TIM9-TIM10 70 kDa complex is crucial and mediates the import of much more proteins.</text>
</comment>
<evidence type="ECO:0000256" key="6">
    <source>
        <dbReference type="ARBA" id="ARBA00022833"/>
    </source>
</evidence>
<evidence type="ECO:0000313" key="17">
    <source>
        <dbReference type="EMBL" id="GAD94553.1"/>
    </source>
</evidence>
<reference evidence="18" key="1">
    <citation type="journal article" date="2014" name="Genome Announc.">
        <title>Draft genome sequence of the formaldehyde-resistant fungus Byssochlamys spectabilis No. 5 (anamorph Paecilomyces variotii No. 5) (NBRC109023).</title>
        <authorList>
            <person name="Oka T."/>
            <person name="Ekino K."/>
            <person name="Fukuda K."/>
            <person name="Nomura Y."/>
        </authorList>
    </citation>
    <scope>NUCLEOTIDE SEQUENCE [LARGE SCALE GENOMIC DNA]</scope>
    <source>
        <strain evidence="18">No. 5 / NBRC 109023</strain>
    </source>
</reference>
<keyword evidence="18" id="KW-1185">Reference proteome</keyword>
<comment type="caution">
    <text evidence="17">The sequence shown here is derived from an EMBL/GenBank/DDBJ whole genome shotgun (WGS) entry which is preliminary data.</text>
</comment>
<keyword evidence="4" id="KW-0479">Metal-binding</keyword>
<dbReference type="Gene3D" id="1.10.287.810">
    <property type="entry name" value="Mitochondrial import inner membrane translocase subunit tim13 like domains"/>
    <property type="match status" value="1"/>
</dbReference>
<evidence type="ECO:0000256" key="12">
    <source>
        <dbReference type="ARBA" id="ARBA00025151"/>
    </source>
</evidence>
<dbReference type="GO" id="GO:0005743">
    <property type="term" value="C:mitochondrial inner membrane"/>
    <property type="evidence" value="ECO:0007669"/>
    <property type="project" value="UniProtKB-SubCell"/>
</dbReference>
<feature type="compositionally biased region" description="Low complexity" evidence="15">
    <location>
        <begin position="1"/>
        <end position="17"/>
    </location>
</feature>
<evidence type="ECO:0000256" key="11">
    <source>
        <dbReference type="ARBA" id="ARBA00023186"/>
    </source>
</evidence>
<dbReference type="Proteomes" id="UP000018001">
    <property type="component" value="Unassembled WGS sequence"/>
</dbReference>
<proteinExistence type="inferred from homology"/>
<dbReference type="AlphaFoldDB" id="V5FRC7"/>
<evidence type="ECO:0000256" key="4">
    <source>
        <dbReference type="ARBA" id="ARBA00022723"/>
    </source>
</evidence>
<dbReference type="InParanoid" id="V5FRC7"/>
<evidence type="ECO:0000256" key="14">
    <source>
        <dbReference type="RuleBase" id="RU367043"/>
    </source>
</evidence>
<evidence type="ECO:0000259" key="16">
    <source>
        <dbReference type="Pfam" id="PF02953"/>
    </source>
</evidence>
<gene>
    <name evidence="17" type="ORF">PVAR5_3179</name>
</gene>
<comment type="domain">
    <text evidence="14">The twin CX3C motif contains 4 conserved Cys residues that form 2 disulfide bonds in the mitochondrial intermembrane space.</text>
</comment>
<keyword evidence="6" id="KW-0862">Zinc</keyword>
<keyword evidence="8 14" id="KW-0811">Translocation</keyword>
<keyword evidence="5 14" id="KW-0472">Membrane</keyword>
<feature type="region of interest" description="Disordered" evidence="15">
    <location>
        <begin position="1"/>
        <end position="23"/>
    </location>
</feature>
<dbReference type="SUPFAM" id="SSF144122">
    <property type="entry name" value="Tim10-like"/>
    <property type="match status" value="1"/>
</dbReference>
<dbReference type="GO" id="GO:0042719">
    <property type="term" value="C:mitochondrial intermembrane space chaperone complex"/>
    <property type="evidence" value="ECO:0007669"/>
    <property type="project" value="UniProtKB-ARBA"/>
</dbReference>
<keyword evidence="7 14" id="KW-0653">Protein transport</keyword>
<dbReference type="FunCoup" id="V5FRC7">
    <property type="interactions" value="395"/>
</dbReference>
<evidence type="ECO:0000256" key="3">
    <source>
        <dbReference type="ARBA" id="ARBA00022448"/>
    </source>
</evidence>
<dbReference type="HOGENOM" id="CLU_141397_0_1_1"/>
<sequence length="116" mass="12225">MSSLFGGSSSSAAPSSSEEMKSAIMKQLQAEAAMTNARALIGKLNEHCFERCIPTPGDSLSSKEESCLSTCMEKYISTWNTVSRTYIARVSKESKRLGGQDSAAMASMATGGSGLL</sequence>
<dbReference type="Pfam" id="PF02953">
    <property type="entry name" value="zf-Tim10_DDP"/>
    <property type="match status" value="1"/>
</dbReference>
<name>V5FRC7_BYSSN</name>
<keyword evidence="11 14" id="KW-0143">Chaperone</keyword>
<evidence type="ECO:0000256" key="13">
    <source>
        <dbReference type="ARBA" id="ARBA00025862"/>
    </source>
</evidence>
<evidence type="ECO:0000256" key="15">
    <source>
        <dbReference type="SAM" id="MobiDB-lite"/>
    </source>
</evidence>
<dbReference type="GO" id="GO:0015031">
    <property type="term" value="P:protein transport"/>
    <property type="evidence" value="ECO:0007669"/>
    <property type="project" value="UniProtKB-KW"/>
</dbReference>
<dbReference type="EMBL" id="BAUL01000094">
    <property type="protein sequence ID" value="GAD94553.1"/>
    <property type="molecule type" value="Genomic_DNA"/>
</dbReference>
<dbReference type="InterPro" id="IPR004217">
    <property type="entry name" value="Tim10-like"/>
</dbReference>
<organism evidence="17 18">
    <name type="scientific">Byssochlamys spectabilis (strain No. 5 / NBRC 109023)</name>
    <name type="common">Paecilomyces variotii</name>
    <dbReference type="NCBI Taxonomy" id="1356009"/>
    <lineage>
        <taxon>Eukaryota</taxon>
        <taxon>Fungi</taxon>
        <taxon>Dikarya</taxon>
        <taxon>Ascomycota</taxon>
        <taxon>Pezizomycotina</taxon>
        <taxon>Eurotiomycetes</taxon>
        <taxon>Eurotiomycetidae</taxon>
        <taxon>Eurotiales</taxon>
        <taxon>Thermoascaceae</taxon>
        <taxon>Paecilomyces</taxon>
    </lineage>
</organism>
<dbReference type="GO" id="GO:0045039">
    <property type="term" value="P:protein insertion into mitochondrial inner membrane"/>
    <property type="evidence" value="ECO:0007669"/>
    <property type="project" value="UniProtKB-ARBA"/>
</dbReference>
<keyword evidence="9 14" id="KW-0496">Mitochondrion</keyword>
<evidence type="ECO:0000256" key="8">
    <source>
        <dbReference type="ARBA" id="ARBA00023010"/>
    </source>
</evidence>
<protein>
    <recommendedName>
        <fullName evidence="14">Mitochondrial import inner membrane translocase subunit</fullName>
    </recommendedName>
</protein>
<dbReference type="FunFam" id="1.10.287.810:FF:000001">
    <property type="entry name" value="mitochondrial import inner membrane translocase subunit TIM13"/>
    <property type="match status" value="1"/>
</dbReference>
<evidence type="ECO:0000256" key="7">
    <source>
        <dbReference type="ARBA" id="ARBA00022927"/>
    </source>
</evidence>
<evidence type="ECO:0000256" key="1">
    <source>
        <dbReference type="ARBA" id="ARBA00004137"/>
    </source>
</evidence>
<accession>V5FRC7</accession>
<dbReference type="GO" id="GO:0046872">
    <property type="term" value="F:metal ion binding"/>
    <property type="evidence" value="ECO:0007669"/>
    <property type="project" value="UniProtKB-KW"/>
</dbReference>
<dbReference type="InterPro" id="IPR035427">
    <property type="entry name" value="Tim10-like_dom_sf"/>
</dbReference>
<keyword evidence="3 14" id="KW-0813">Transport</keyword>
<evidence type="ECO:0000256" key="9">
    <source>
        <dbReference type="ARBA" id="ARBA00023128"/>
    </source>
</evidence>
<keyword evidence="10 14" id="KW-1015">Disulfide bond</keyword>
<comment type="similarity">
    <text evidence="2 14">Belongs to the small Tim family.</text>
</comment>
<evidence type="ECO:0000256" key="10">
    <source>
        <dbReference type="ARBA" id="ARBA00023157"/>
    </source>
</evidence>